<accession>A0A226DWV8</accession>
<gene>
    <name evidence="2" type="ORF">Fcan01_15718</name>
</gene>
<dbReference type="AlphaFoldDB" id="A0A226DWV8"/>
<dbReference type="EMBL" id="LNIX01000010">
    <property type="protein sequence ID" value="OXA49498.1"/>
    <property type="molecule type" value="Genomic_DNA"/>
</dbReference>
<evidence type="ECO:0000256" key="1">
    <source>
        <dbReference type="SAM" id="Phobius"/>
    </source>
</evidence>
<feature type="transmembrane region" description="Helical" evidence="1">
    <location>
        <begin position="20"/>
        <end position="44"/>
    </location>
</feature>
<sequence>MCTSSTSPERDSKEDEQRLVHLVILFCAIWICSAITAIACHFLLTSIHLEERSGKWVAPIGWRYDQGFPPSGDSNATGVTPYFTGGPSGLDLGLNFVLVQTWKDDRLMVNSDPENVCPHNPYCPDYPDYPQNPVKNKATIRGKNGEQISIWKPSIATDPTSSSNVIGDESWLHGDGRVYRTRHINLILPLSLHANFTPLANDYFLDIFSNREFLDGVTLEWKGEDPVSFKGDEEEAARRRKSGTYTAPSPSLVISSDSARWRVGYSVGKSSEWSLRSRGLFLSRG</sequence>
<protein>
    <submittedName>
        <fullName evidence="2">Uncharacterized protein</fullName>
    </submittedName>
</protein>
<keyword evidence="3" id="KW-1185">Reference proteome</keyword>
<comment type="caution">
    <text evidence="2">The sequence shown here is derived from an EMBL/GenBank/DDBJ whole genome shotgun (WGS) entry which is preliminary data.</text>
</comment>
<dbReference type="Proteomes" id="UP000198287">
    <property type="component" value="Unassembled WGS sequence"/>
</dbReference>
<evidence type="ECO:0000313" key="2">
    <source>
        <dbReference type="EMBL" id="OXA49498.1"/>
    </source>
</evidence>
<evidence type="ECO:0000313" key="3">
    <source>
        <dbReference type="Proteomes" id="UP000198287"/>
    </source>
</evidence>
<keyword evidence="1" id="KW-0472">Membrane</keyword>
<keyword evidence="1" id="KW-0812">Transmembrane</keyword>
<organism evidence="2 3">
    <name type="scientific">Folsomia candida</name>
    <name type="common">Springtail</name>
    <dbReference type="NCBI Taxonomy" id="158441"/>
    <lineage>
        <taxon>Eukaryota</taxon>
        <taxon>Metazoa</taxon>
        <taxon>Ecdysozoa</taxon>
        <taxon>Arthropoda</taxon>
        <taxon>Hexapoda</taxon>
        <taxon>Collembola</taxon>
        <taxon>Entomobryomorpha</taxon>
        <taxon>Isotomoidea</taxon>
        <taxon>Isotomidae</taxon>
        <taxon>Proisotominae</taxon>
        <taxon>Folsomia</taxon>
    </lineage>
</organism>
<proteinExistence type="predicted"/>
<keyword evidence="1" id="KW-1133">Transmembrane helix</keyword>
<reference evidence="2 3" key="1">
    <citation type="submission" date="2015-12" db="EMBL/GenBank/DDBJ databases">
        <title>The genome of Folsomia candida.</title>
        <authorList>
            <person name="Faddeeva A."/>
            <person name="Derks M.F."/>
            <person name="Anvar Y."/>
            <person name="Smit S."/>
            <person name="Van Straalen N."/>
            <person name="Roelofs D."/>
        </authorList>
    </citation>
    <scope>NUCLEOTIDE SEQUENCE [LARGE SCALE GENOMIC DNA]</scope>
    <source>
        <strain evidence="2 3">VU population</strain>
        <tissue evidence="2">Whole body</tissue>
    </source>
</reference>
<name>A0A226DWV8_FOLCA</name>